<dbReference type="SUPFAM" id="SSF53383">
    <property type="entry name" value="PLP-dependent transferases"/>
    <property type="match status" value="1"/>
</dbReference>
<dbReference type="PRINTS" id="PR00035">
    <property type="entry name" value="HTHGNTR"/>
</dbReference>
<dbReference type="SUPFAM" id="SSF46785">
    <property type="entry name" value="Winged helix' DNA-binding domain"/>
    <property type="match status" value="1"/>
</dbReference>
<dbReference type="AlphaFoldDB" id="A0A561UFH9"/>
<dbReference type="InterPro" id="IPR036388">
    <property type="entry name" value="WH-like_DNA-bd_sf"/>
</dbReference>
<reference evidence="8 9" key="1">
    <citation type="submission" date="2019-06" db="EMBL/GenBank/DDBJ databases">
        <title>Sequencing the genomes of 1000 actinobacteria strains.</title>
        <authorList>
            <person name="Klenk H.-P."/>
        </authorList>
    </citation>
    <scope>NUCLEOTIDE SEQUENCE [LARGE SCALE GENOMIC DNA]</scope>
    <source>
        <strain evidence="8 9">DSM 44826</strain>
    </source>
</reference>
<keyword evidence="9" id="KW-1185">Reference proteome</keyword>
<dbReference type="InterPro" id="IPR036390">
    <property type="entry name" value="WH_DNA-bd_sf"/>
</dbReference>
<sequence length="465" mass="49315">MTDDWTTFGVDLHLDLASGQAAGEGARAALERSLREAVRAGRLATGARLPATRALAAELGLSRGTVTAAYEQLVAEGYLIARHGSGTRVAEVVRPQARGGRGGSAPPRHDLRPGSPDVGSFPVAAWLRASRKALGEAGPTAFGYGDPRGRPELRAALADYLGRARGVDAAPGRIVVTTGYVQALALLARVLPPGAFAMEDPGLPFHREVVRHAGREVVPLPVDADGADPSALPSRGIAAAVVTPAHQYPTGVTLRAERRRALAAWARDASALVVEDDYDGEFRYDRQPVGALQGTAPDRVAYVGTAAKTLAPGVRLAWLVLPGDLVEPVMRAKRLTDFQTEALGQLTLAEFLTSHAYDRHVRSGRARYRRRRDLLLQALTGHQVEGVAAGQHVLLALPAQSPPEPLLLQRAAAHGLTFGTLTEHWHTPTTPPHRQGLVLGYGTPRDAAYPPAVAALSALLREELG</sequence>
<feature type="region of interest" description="Disordered" evidence="6">
    <location>
        <begin position="92"/>
        <end position="115"/>
    </location>
</feature>
<dbReference type="RefSeq" id="WP_145904604.1">
    <property type="nucleotide sequence ID" value="NZ_BAAAMZ010000018.1"/>
</dbReference>
<dbReference type="GO" id="GO:0030170">
    <property type="term" value="F:pyridoxal phosphate binding"/>
    <property type="evidence" value="ECO:0007669"/>
    <property type="project" value="InterPro"/>
</dbReference>
<dbReference type="InterPro" id="IPR015424">
    <property type="entry name" value="PyrdxlP-dep_Trfase"/>
</dbReference>
<evidence type="ECO:0000256" key="5">
    <source>
        <dbReference type="ARBA" id="ARBA00023163"/>
    </source>
</evidence>
<keyword evidence="2" id="KW-0663">Pyridoxal phosphate</keyword>
<keyword evidence="4" id="KW-0238">DNA-binding</keyword>
<dbReference type="InterPro" id="IPR004839">
    <property type="entry name" value="Aminotransferase_I/II_large"/>
</dbReference>
<dbReference type="Gene3D" id="1.10.10.10">
    <property type="entry name" value="Winged helix-like DNA-binding domain superfamily/Winged helix DNA-binding domain"/>
    <property type="match status" value="1"/>
</dbReference>
<dbReference type="GO" id="GO:0003677">
    <property type="term" value="F:DNA binding"/>
    <property type="evidence" value="ECO:0007669"/>
    <property type="project" value="UniProtKB-KW"/>
</dbReference>
<comment type="caution">
    <text evidence="8">The sequence shown here is derived from an EMBL/GenBank/DDBJ whole genome shotgun (WGS) entry which is preliminary data.</text>
</comment>
<evidence type="ECO:0000259" key="7">
    <source>
        <dbReference type="PROSITE" id="PS50949"/>
    </source>
</evidence>
<dbReference type="CDD" id="cd07377">
    <property type="entry name" value="WHTH_GntR"/>
    <property type="match status" value="1"/>
</dbReference>
<evidence type="ECO:0000256" key="6">
    <source>
        <dbReference type="SAM" id="MobiDB-lite"/>
    </source>
</evidence>
<comment type="similarity">
    <text evidence="1">In the C-terminal section; belongs to the class-I pyridoxal-phosphate-dependent aminotransferase family.</text>
</comment>
<dbReference type="InterPro" id="IPR000524">
    <property type="entry name" value="Tscrpt_reg_HTH_GntR"/>
</dbReference>
<dbReference type="OrthoDB" id="594134at2"/>
<dbReference type="Proteomes" id="UP000317940">
    <property type="component" value="Unassembled WGS sequence"/>
</dbReference>
<gene>
    <name evidence="8" type="ORF">FHX73_111932</name>
</gene>
<dbReference type="CDD" id="cd00609">
    <property type="entry name" value="AAT_like"/>
    <property type="match status" value="1"/>
</dbReference>
<name>A0A561UFH9_9ACTN</name>
<dbReference type="PANTHER" id="PTHR46577:SF1">
    <property type="entry name" value="HTH-TYPE TRANSCRIPTIONAL REGULATORY PROTEIN GABR"/>
    <property type="match status" value="1"/>
</dbReference>
<organism evidence="8 9">
    <name type="scientific">Kitasatospora viridis</name>
    <dbReference type="NCBI Taxonomy" id="281105"/>
    <lineage>
        <taxon>Bacteria</taxon>
        <taxon>Bacillati</taxon>
        <taxon>Actinomycetota</taxon>
        <taxon>Actinomycetes</taxon>
        <taxon>Kitasatosporales</taxon>
        <taxon>Streptomycetaceae</taxon>
        <taxon>Kitasatospora</taxon>
    </lineage>
</organism>
<evidence type="ECO:0000256" key="4">
    <source>
        <dbReference type="ARBA" id="ARBA00023125"/>
    </source>
</evidence>
<evidence type="ECO:0000313" key="8">
    <source>
        <dbReference type="EMBL" id="TWF98129.1"/>
    </source>
</evidence>
<dbReference type="Pfam" id="PF00155">
    <property type="entry name" value="Aminotran_1_2"/>
    <property type="match status" value="1"/>
</dbReference>
<proteinExistence type="inferred from homology"/>
<dbReference type="EMBL" id="VIWT01000001">
    <property type="protein sequence ID" value="TWF98129.1"/>
    <property type="molecule type" value="Genomic_DNA"/>
</dbReference>
<evidence type="ECO:0000256" key="2">
    <source>
        <dbReference type="ARBA" id="ARBA00022898"/>
    </source>
</evidence>
<evidence type="ECO:0000313" key="9">
    <source>
        <dbReference type="Proteomes" id="UP000317940"/>
    </source>
</evidence>
<dbReference type="Pfam" id="PF00392">
    <property type="entry name" value="GntR"/>
    <property type="match status" value="1"/>
</dbReference>
<feature type="domain" description="HTH gntR-type" evidence="7">
    <location>
        <begin position="24"/>
        <end position="92"/>
    </location>
</feature>
<keyword evidence="5" id="KW-0804">Transcription</keyword>
<evidence type="ECO:0000256" key="3">
    <source>
        <dbReference type="ARBA" id="ARBA00023015"/>
    </source>
</evidence>
<evidence type="ECO:0000256" key="1">
    <source>
        <dbReference type="ARBA" id="ARBA00005384"/>
    </source>
</evidence>
<dbReference type="InterPro" id="IPR051446">
    <property type="entry name" value="HTH_trans_reg/aminotransferase"/>
</dbReference>
<protein>
    <submittedName>
        <fullName evidence="8">GntR family transcriptional regulator</fullName>
    </submittedName>
</protein>
<dbReference type="SMART" id="SM00345">
    <property type="entry name" value="HTH_GNTR"/>
    <property type="match status" value="1"/>
</dbReference>
<dbReference type="PANTHER" id="PTHR46577">
    <property type="entry name" value="HTH-TYPE TRANSCRIPTIONAL REGULATORY PROTEIN GABR"/>
    <property type="match status" value="1"/>
</dbReference>
<dbReference type="GO" id="GO:0003700">
    <property type="term" value="F:DNA-binding transcription factor activity"/>
    <property type="evidence" value="ECO:0007669"/>
    <property type="project" value="InterPro"/>
</dbReference>
<dbReference type="Gene3D" id="3.40.640.10">
    <property type="entry name" value="Type I PLP-dependent aspartate aminotransferase-like (Major domain)"/>
    <property type="match status" value="1"/>
</dbReference>
<accession>A0A561UFH9</accession>
<dbReference type="InterPro" id="IPR015421">
    <property type="entry name" value="PyrdxlP-dep_Trfase_major"/>
</dbReference>
<dbReference type="PROSITE" id="PS50949">
    <property type="entry name" value="HTH_GNTR"/>
    <property type="match status" value="1"/>
</dbReference>
<keyword evidence="3" id="KW-0805">Transcription regulation</keyword>